<dbReference type="AlphaFoldDB" id="A0A917K1S7"/>
<dbReference type="Proteomes" id="UP000657574">
    <property type="component" value="Unassembled WGS sequence"/>
</dbReference>
<name>A0A917K1S7_9ACTN</name>
<dbReference type="InterPro" id="IPR036457">
    <property type="entry name" value="PPM-type-like_dom_sf"/>
</dbReference>
<organism evidence="5 6">
    <name type="scientific">Streptomyces brasiliensis</name>
    <dbReference type="NCBI Taxonomy" id="1954"/>
    <lineage>
        <taxon>Bacteria</taxon>
        <taxon>Bacillati</taxon>
        <taxon>Actinomycetota</taxon>
        <taxon>Actinomycetes</taxon>
        <taxon>Kitasatosporales</taxon>
        <taxon>Streptomycetaceae</taxon>
        <taxon>Streptomyces</taxon>
    </lineage>
</organism>
<evidence type="ECO:0000259" key="4">
    <source>
        <dbReference type="SMART" id="SM00331"/>
    </source>
</evidence>
<keyword evidence="3" id="KW-0472">Membrane</keyword>
<comment type="caution">
    <text evidence="5">The sequence shown here is derived from an EMBL/GenBank/DDBJ whole genome shotgun (WGS) entry which is preliminary data.</text>
</comment>
<dbReference type="Pfam" id="PF07228">
    <property type="entry name" value="SpoIIE"/>
    <property type="match status" value="1"/>
</dbReference>
<dbReference type="Gene3D" id="3.60.40.10">
    <property type="entry name" value="PPM-type phosphatase domain"/>
    <property type="match status" value="1"/>
</dbReference>
<dbReference type="EMBL" id="BMQA01000001">
    <property type="protein sequence ID" value="GGI95265.1"/>
    <property type="molecule type" value="Genomic_DNA"/>
</dbReference>
<feature type="region of interest" description="Disordered" evidence="2">
    <location>
        <begin position="353"/>
        <end position="375"/>
    </location>
</feature>
<evidence type="ECO:0000256" key="2">
    <source>
        <dbReference type="SAM" id="MobiDB-lite"/>
    </source>
</evidence>
<dbReference type="PANTHER" id="PTHR43156:SF2">
    <property type="entry name" value="STAGE II SPORULATION PROTEIN E"/>
    <property type="match status" value="1"/>
</dbReference>
<dbReference type="InterPro" id="IPR001932">
    <property type="entry name" value="PPM-type_phosphatase-like_dom"/>
</dbReference>
<feature type="transmembrane region" description="Helical" evidence="3">
    <location>
        <begin position="30"/>
        <end position="55"/>
    </location>
</feature>
<keyword evidence="3" id="KW-0812">Transmembrane</keyword>
<feature type="transmembrane region" description="Helical" evidence="3">
    <location>
        <begin position="76"/>
        <end position="97"/>
    </location>
</feature>
<evidence type="ECO:0000313" key="6">
    <source>
        <dbReference type="Proteomes" id="UP000657574"/>
    </source>
</evidence>
<dbReference type="FunFam" id="3.60.40.10:FF:000058">
    <property type="entry name" value="Stage II sporulation protein E"/>
    <property type="match status" value="1"/>
</dbReference>
<dbReference type="SMART" id="SM00331">
    <property type="entry name" value="PP2C_SIG"/>
    <property type="match status" value="1"/>
</dbReference>
<keyword evidence="3" id="KW-1133">Transmembrane helix</keyword>
<evidence type="ECO:0000313" key="5">
    <source>
        <dbReference type="EMBL" id="GGI95265.1"/>
    </source>
</evidence>
<proteinExistence type="predicted"/>
<dbReference type="GO" id="GO:0016791">
    <property type="term" value="F:phosphatase activity"/>
    <property type="evidence" value="ECO:0007669"/>
    <property type="project" value="TreeGrafter"/>
</dbReference>
<reference evidence="5" key="1">
    <citation type="journal article" date="2014" name="Int. J. Syst. Evol. Microbiol.">
        <title>Complete genome sequence of Corynebacterium casei LMG S-19264T (=DSM 44701T), isolated from a smear-ripened cheese.</title>
        <authorList>
            <consortium name="US DOE Joint Genome Institute (JGI-PGF)"/>
            <person name="Walter F."/>
            <person name="Albersmeier A."/>
            <person name="Kalinowski J."/>
            <person name="Ruckert C."/>
        </authorList>
    </citation>
    <scope>NUCLEOTIDE SEQUENCE</scope>
    <source>
        <strain evidence="5">JCM 3086</strain>
    </source>
</reference>
<dbReference type="RefSeq" id="WP_189309023.1">
    <property type="nucleotide sequence ID" value="NZ_BMQA01000001.1"/>
</dbReference>
<dbReference type="PANTHER" id="PTHR43156">
    <property type="entry name" value="STAGE II SPORULATION PROTEIN E-RELATED"/>
    <property type="match status" value="1"/>
</dbReference>
<keyword evidence="1" id="KW-0378">Hydrolase</keyword>
<accession>A0A917K1S7</accession>
<dbReference type="SUPFAM" id="SSF81606">
    <property type="entry name" value="PP2C-like"/>
    <property type="match status" value="1"/>
</dbReference>
<keyword evidence="6" id="KW-1185">Reference proteome</keyword>
<feature type="domain" description="PPM-type phosphatase" evidence="4">
    <location>
        <begin position="131"/>
        <end position="354"/>
    </location>
</feature>
<protein>
    <recommendedName>
        <fullName evidence="4">PPM-type phosphatase domain-containing protein</fullName>
    </recommendedName>
</protein>
<sequence length="375" mass="40641">MRWLPVLYVAVLLALEPITPVQWPVSFVLIALPLVAAFAHGPVVVAGVTVFAVVFEGVLAGTPCCAGRPVDHVWERYYVAAYVCTALVGTLGTILAAHRTRRERILADVRFVADMAQRVLLRPVPHRIGDLVLESFYLSAAAEARIGGDLFEAVPTVHGVRLLIGDVRGKGLQAVETAATLLGAFREAAHDEPDLPALVGRVETSMARHAERLPGSGSEVAERFTTAVLAEIRTDGRIVRVVNCGHPPPLLIRRGEARELDSGRSAPPLNLGVLVREPYHVDTYEFLPGDQFLLYTDGVTETRDPSGAFYPLLERIGSWGPLSPRELLERLHDDLVVYSHNRLHDDTAALTVSLLPDGPKGPDEEAGRASVRPGA</sequence>
<reference evidence="5" key="2">
    <citation type="submission" date="2020-09" db="EMBL/GenBank/DDBJ databases">
        <authorList>
            <person name="Sun Q."/>
            <person name="Ohkuma M."/>
        </authorList>
    </citation>
    <scope>NUCLEOTIDE SEQUENCE</scope>
    <source>
        <strain evidence="5">JCM 3086</strain>
    </source>
</reference>
<evidence type="ECO:0000256" key="1">
    <source>
        <dbReference type="ARBA" id="ARBA00022801"/>
    </source>
</evidence>
<dbReference type="InterPro" id="IPR052016">
    <property type="entry name" value="Bact_Sigma-Reg"/>
</dbReference>
<gene>
    <name evidence="5" type="ORF">GCM10010121_002130</name>
</gene>
<evidence type="ECO:0000256" key="3">
    <source>
        <dbReference type="SAM" id="Phobius"/>
    </source>
</evidence>